<dbReference type="GO" id="GO:0070930">
    <property type="term" value="P:trans-translation-dependent protein tagging"/>
    <property type="evidence" value="ECO:0007669"/>
    <property type="project" value="TreeGrafter"/>
</dbReference>
<dbReference type="HAMAP" id="MF_00023">
    <property type="entry name" value="SmpB"/>
    <property type="match status" value="1"/>
</dbReference>
<comment type="subcellular location">
    <subcellularLocation>
        <location evidence="3">Cytoplasm</location>
    </subcellularLocation>
    <text evidence="3">The tmRNA-SmpB complex associates with stalled 70S ribosomes.</text>
</comment>
<dbReference type="InterPro" id="IPR023620">
    <property type="entry name" value="SmpB"/>
</dbReference>
<organism evidence="4 5">
    <name type="scientific">Tenuifilum thalassicum</name>
    <dbReference type="NCBI Taxonomy" id="2590900"/>
    <lineage>
        <taxon>Bacteria</taxon>
        <taxon>Pseudomonadati</taxon>
        <taxon>Bacteroidota</taxon>
        <taxon>Bacteroidia</taxon>
        <taxon>Bacteroidales</taxon>
        <taxon>Tenuifilaceae</taxon>
        <taxon>Tenuifilum</taxon>
    </lineage>
</organism>
<dbReference type="Pfam" id="PF01668">
    <property type="entry name" value="SmpB"/>
    <property type="match status" value="1"/>
</dbReference>
<keyword evidence="5" id="KW-1185">Reference proteome</keyword>
<dbReference type="PROSITE" id="PS01317">
    <property type="entry name" value="SSRP"/>
    <property type="match status" value="1"/>
</dbReference>
<dbReference type="GO" id="GO:0005829">
    <property type="term" value="C:cytosol"/>
    <property type="evidence" value="ECO:0007669"/>
    <property type="project" value="TreeGrafter"/>
</dbReference>
<evidence type="ECO:0000256" key="3">
    <source>
        <dbReference type="HAMAP-Rule" id="MF_00023"/>
    </source>
</evidence>
<keyword evidence="2 3" id="KW-0694">RNA-binding</keyword>
<dbReference type="EMBL" id="CP041345">
    <property type="protein sequence ID" value="QKG80631.1"/>
    <property type="molecule type" value="Genomic_DNA"/>
</dbReference>
<dbReference type="PANTHER" id="PTHR30308:SF2">
    <property type="entry name" value="SSRA-BINDING PROTEIN"/>
    <property type="match status" value="1"/>
</dbReference>
<protein>
    <recommendedName>
        <fullName evidence="3">SsrA-binding protein</fullName>
    </recommendedName>
    <alternativeName>
        <fullName evidence="3">Small protein B</fullName>
    </alternativeName>
</protein>
<dbReference type="SUPFAM" id="SSF74982">
    <property type="entry name" value="Small protein B (SmpB)"/>
    <property type="match status" value="1"/>
</dbReference>
<evidence type="ECO:0000313" key="5">
    <source>
        <dbReference type="Proteomes" id="UP000500961"/>
    </source>
</evidence>
<dbReference type="PANTHER" id="PTHR30308">
    <property type="entry name" value="TMRNA-BINDING COMPONENT OF TRANS-TRANSLATION TAGGING COMPLEX"/>
    <property type="match status" value="1"/>
</dbReference>
<dbReference type="KEGG" id="ttz:FHG85_10245"/>
<evidence type="ECO:0000256" key="2">
    <source>
        <dbReference type="ARBA" id="ARBA00022884"/>
    </source>
</evidence>
<comment type="function">
    <text evidence="3">Required for rescue of stalled ribosomes mediated by trans-translation. Binds to transfer-messenger RNA (tmRNA), required for stable association of tmRNA with ribosomes. tmRNA and SmpB together mimic tRNA shape, replacing the anticodon stem-loop with SmpB. tmRNA is encoded by the ssrA gene; the 2 termini fold to resemble tRNA(Ala) and it encodes a 'tag peptide', a short internal open reading frame. During trans-translation Ala-aminoacylated tmRNA acts like a tRNA, entering the A-site of stalled ribosomes, displacing the stalled mRNA. The ribosome then switches to translate the ORF on the tmRNA; the nascent peptide is terminated with the 'tag peptide' encoded by the tmRNA and targeted for degradation. The ribosome is freed to recommence translation, which seems to be the essential function of trans-translation.</text>
</comment>
<evidence type="ECO:0000256" key="1">
    <source>
        <dbReference type="ARBA" id="ARBA00022490"/>
    </source>
</evidence>
<dbReference type="Proteomes" id="UP000500961">
    <property type="component" value="Chromosome"/>
</dbReference>
<dbReference type="NCBIfam" id="NF003843">
    <property type="entry name" value="PRK05422.1"/>
    <property type="match status" value="1"/>
</dbReference>
<sequence length="151" mass="17642">MSSNNKIVIKNKKATFQYEILETYTAGIVLKGTEIKSIRMGKASFVDSYCHFIGDELWIKGLHIAEYAWGTYNNHDPKQERKLLLTRKELEKLKRRSQEKGLTIIALKLFINQRGLAKVDIALARGKQLHDKREDLKHKDARREMDRAMKR</sequence>
<dbReference type="Gene3D" id="2.40.280.10">
    <property type="match status" value="1"/>
</dbReference>
<dbReference type="AlphaFoldDB" id="A0A7D3XWT6"/>
<dbReference type="RefSeq" id="WP_173075541.1">
    <property type="nucleotide sequence ID" value="NZ_CP041345.1"/>
</dbReference>
<dbReference type="InterPro" id="IPR000037">
    <property type="entry name" value="SsrA-bd_prot"/>
</dbReference>
<reference evidence="4 5" key="1">
    <citation type="submission" date="2019-07" db="EMBL/GenBank/DDBJ databases">
        <title>Thalassofilum flectens gen. nov., sp. nov., a novel moderate thermophilic anaerobe from a shallow sea hot spring in Kunashir Island (Russia), representing a new family in the order Bacteroidales, and proposal of Thalassofilacea fam. nov.</title>
        <authorList>
            <person name="Kochetkova T.V."/>
            <person name="Podosokorskaya O.A."/>
            <person name="Novikov A."/>
            <person name="Elcheninov A.G."/>
            <person name="Toshchakov S.V."/>
            <person name="Kublanov I.V."/>
        </authorList>
    </citation>
    <scope>NUCLEOTIDE SEQUENCE [LARGE SCALE GENOMIC DNA]</scope>
    <source>
        <strain evidence="4 5">38-H</strain>
    </source>
</reference>
<name>A0A7D3XWT6_9BACT</name>
<dbReference type="GO" id="GO:0070929">
    <property type="term" value="P:trans-translation"/>
    <property type="evidence" value="ECO:0007669"/>
    <property type="project" value="UniProtKB-UniRule"/>
</dbReference>
<dbReference type="GO" id="GO:0003723">
    <property type="term" value="F:RNA binding"/>
    <property type="evidence" value="ECO:0007669"/>
    <property type="project" value="UniProtKB-UniRule"/>
</dbReference>
<dbReference type="CDD" id="cd09294">
    <property type="entry name" value="SmpB"/>
    <property type="match status" value="1"/>
</dbReference>
<keyword evidence="1 3" id="KW-0963">Cytoplasm</keyword>
<evidence type="ECO:0000313" key="4">
    <source>
        <dbReference type="EMBL" id="QKG80631.1"/>
    </source>
</evidence>
<dbReference type="InterPro" id="IPR020081">
    <property type="entry name" value="SsrA-bd_prot_CS"/>
</dbReference>
<dbReference type="NCBIfam" id="TIGR00086">
    <property type="entry name" value="smpB"/>
    <property type="match status" value="1"/>
</dbReference>
<gene>
    <name evidence="3 4" type="primary">smpB</name>
    <name evidence="4" type="ORF">FHG85_10245</name>
</gene>
<proteinExistence type="inferred from homology"/>
<comment type="similarity">
    <text evidence="3">Belongs to the SmpB family.</text>
</comment>
<accession>A0A7D3XWT6</accession>